<keyword evidence="1" id="KW-0472">Membrane</keyword>
<keyword evidence="1" id="KW-0812">Transmembrane</keyword>
<dbReference type="Proteomes" id="UP001055460">
    <property type="component" value="Chromosome"/>
</dbReference>
<feature type="transmembrane region" description="Helical" evidence="1">
    <location>
        <begin position="53"/>
        <end position="78"/>
    </location>
</feature>
<dbReference type="AlphaFoldDB" id="A0A9Q8Y7A6"/>
<dbReference type="KEGG" id="eah:FA04_16385"/>
<dbReference type="GeneID" id="29517642"/>
<dbReference type="OrthoDB" id="5420630at2"/>
<dbReference type="RefSeq" id="WP_034802456.1">
    <property type="nucleotide sequence ID" value="NZ_CAXURO020000001.1"/>
</dbReference>
<feature type="transmembrane region" description="Helical" evidence="1">
    <location>
        <begin position="99"/>
        <end position="116"/>
    </location>
</feature>
<reference evidence="2" key="1">
    <citation type="submission" date="2022-06" db="EMBL/GenBank/DDBJ databases">
        <title>Physiological and biochemical characterization and genomic elucidation of a strain of the genus Ensifer adhaerens M8 that combines arsenic oxidation and chromium reduction.</title>
        <authorList>
            <person name="Li X."/>
            <person name="Yu c."/>
        </authorList>
    </citation>
    <scope>NUCLEOTIDE SEQUENCE</scope>
    <source>
        <strain evidence="2">M8</strain>
    </source>
</reference>
<feature type="transmembrane region" description="Helical" evidence="1">
    <location>
        <begin position="122"/>
        <end position="139"/>
    </location>
</feature>
<feature type="transmembrane region" description="Helical" evidence="1">
    <location>
        <begin position="12"/>
        <end position="33"/>
    </location>
</feature>
<dbReference type="Proteomes" id="UP001214094">
    <property type="component" value="Chromosome"/>
</dbReference>
<evidence type="ECO:0000313" key="2">
    <source>
        <dbReference type="EMBL" id="USJ22805.1"/>
    </source>
</evidence>
<protein>
    <submittedName>
        <fullName evidence="2">DUF2160 domain-containing protein</fullName>
    </submittedName>
</protein>
<gene>
    <name evidence="2" type="ORF">NE863_16135</name>
    <name evidence="3" type="ORF">P4B07_16635</name>
</gene>
<dbReference type="EMBL" id="CP098807">
    <property type="protein sequence ID" value="USJ22805.1"/>
    <property type="molecule type" value="Genomic_DNA"/>
</dbReference>
<sequence length="140" mass="15533">MTAQPVRNARWQLPFAAVLVVYAAVAGLLFSMLPIKDGARDWFAPLIPGGWMAWSFPSAMFFLTIFALLSMMAVWEYASPGGNPRVGILRFETTRGDRLFVSLLGSAFIHLAWLGFVGGQNLWWALALSLVYAVGVFRYV</sequence>
<accession>A0A9Q8Y7A6</accession>
<evidence type="ECO:0000313" key="3">
    <source>
        <dbReference type="EMBL" id="WFP90165.1"/>
    </source>
</evidence>
<keyword evidence="5" id="KW-1185">Reference proteome</keyword>
<dbReference type="EMBL" id="CP121308">
    <property type="protein sequence ID" value="WFP90165.1"/>
    <property type="molecule type" value="Genomic_DNA"/>
</dbReference>
<reference evidence="3 5" key="2">
    <citation type="submission" date="2023-03" db="EMBL/GenBank/DDBJ databases">
        <title>Comparative genome and transcriptome analysis combination mining strategies for increasing vitamin B12 production of Ensifer adhaerens strain.</title>
        <authorList>
            <person name="Yongheng L."/>
        </authorList>
    </citation>
    <scope>NUCLEOTIDE SEQUENCE [LARGE SCALE GENOMIC DNA]</scope>
    <source>
        <strain evidence="3 5">Casida A-T305</strain>
    </source>
</reference>
<evidence type="ECO:0000313" key="4">
    <source>
        <dbReference type="Proteomes" id="UP001055460"/>
    </source>
</evidence>
<organism evidence="2 4">
    <name type="scientific">Ensifer adhaerens</name>
    <name type="common">Sinorhizobium morelense</name>
    <dbReference type="NCBI Taxonomy" id="106592"/>
    <lineage>
        <taxon>Bacteria</taxon>
        <taxon>Pseudomonadati</taxon>
        <taxon>Pseudomonadota</taxon>
        <taxon>Alphaproteobacteria</taxon>
        <taxon>Hyphomicrobiales</taxon>
        <taxon>Rhizobiaceae</taxon>
        <taxon>Sinorhizobium/Ensifer group</taxon>
        <taxon>Ensifer</taxon>
    </lineage>
</organism>
<dbReference type="Pfam" id="PF09928">
    <property type="entry name" value="DUF2160"/>
    <property type="match status" value="1"/>
</dbReference>
<evidence type="ECO:0000313" key="5">
    <source>
        <dbReference type="Proteomes" id="UP001214094"/>
    </source>
</evidence>
<evidence type="ECO:0000256" key="1">
    <source>
        <dbReference type="SAM" id="Phobius"/>
    </source>
</evidence>
<dbReference type="InterPro" id="IPR018678">
    <property type="entry name" value="DUF2160_TM"/>
</dbReference>
<keyword evidence="1" id="KW-1133">Transmembrane helix</keyword>
<proteinExistence type="predicted"/>
<name>A0A9Q8Y7A6_ENSAD</name>